<dbReference type="EMBL" id="JARBJD010000096">
    <property type="protein sequence ID" value="KAK2952987.1"/>
    <property type="molecule type" value="Genomic_DNA"/>
</dbReference>
<gene>
    <name evidence="2" type="ORF">BLNAU_11976</name>
</gene>
<proteinExistence type="predicted"/>
<sequence length="328" mass="36788">MKNNAKEQLVTTIAKATDENTTLTVETPGDVSVMALQAGEAAMTKSCLPNPHRPKDLTRRTKQHCIDSRMHTRSTRRGGTAVLEAKERNQERIEIEECWNGNNEQEQQMRRIGRELQTEMDAKRKPSDMKKLIRMSCAMDNETSDKLALPLLALFTEDVEALDAAMTHLNHTEVVAVTDLEGEEENAIKIESEDLRRMELLCLRDDSGDSLSCHLDTARDNWTEEKRDTLNMSILFATSCPLDVCCSDRARGGNMEGGRGENRVRSPRPLRGVGMNLNEPYVKDELVLTFSTPLSTLPPSQHSIPRRSHTTMVTDSLCAPFFLRAASC</sequence>
<reference evidence="2 3" key="1">
    <citation type="journal article" date="2022" name="bioRxiv">
        <title>Genomics of Preaxostyla Flagellates Illuminates Evolutionary Transitions and the Path Towards Mitochondrial Loss.</title>
        <authorList>
            <person name="Novak L.V.F."/>
            <person name="Treitli S.C."/>
            <person name="Pyrih J."/>
            <person name="Halakuc P."/>
            <person name="Pipaliya S.V."/>
            <person name="Vacek V."/>
            <person name="Brzon O."/>
            <person name="Soukal P."/>
            <person name="Eme L."/>
            <person name="Dacks J.B."/>
            <person name="Karnkowska A."/>
            <person name="Elias M."/>
            <person name="Hampl V."/>
        </authorList>
    </citation>
    <scope>NUCLEOTIDE SEQUENCE [LARGE SCALE GENOMIC DNA]</scope>
    <source>
        <strain evidence="2">NAU3</strain>
        <tissue evidence="2">Gut</tissue>
    </source>
</reference>
<accession>A0ABQ9XKM8</accession>
<keyword evidence="3" id="KW-1185">Reference proteome</keyword>
<organism evidence="2 3">
    <name type="scientific">Blattamonas nauphoetae</name>
    <dbReference type="NCBI Taxonomy" id="2049346"/>
    <lineage>
        <taxon>Eukaryota</taxon>
        <taxon>Metamonada</taxon>
        <taxon>Preaxostyla</taxon>
        <taxon>Oxymonadida</taxon>
        <taxon>Blattamonas</taxon>
    </lineage>
</organism>
<feature type="region of interest" description="Disordered" evidence="1">
    <location>
        <begin position="251"/>
        <end position="272"/>
    </location>
</feature>
<dbReference type="Proteomes" id="UP001281761">
    <property type="component" value="Unassembled WGS sequence"/>
</dbReference>
<evidence type="ECO:0000313" key="2">
    <source>
        <dbReference type="EMBL" id="KAK2952987.1"/>
    </source>
</evidence>
<evidence type="ECO:0000313" key="3">
    <source>
        <dbReference type="Proteomes" id="UP001281761"/>
    </source>
</evidence>
<name>A0ABQ9XKM8_9EUKA</name>
<evidence type="ECO:0000256" key="1">
    <source>
        <dbReference type="SAM" id="MobiDB-lite"/>
    </source>
</evidence>
<protein>
    <submittedName>
        <fullName evidence="2">Uncharacterized protein</fullName>
    </submittedName>
</protein>
<comment type="caution">
    <text evidence="2">The sequence shown here is derived from an EMBL/GenBank/DDBJ whole genome shotgun (WGS) entry which is preliminary data.</text>
</comment>